<gene>
    <name evidence="1" type="ORF">C800_00186</name>
</gene>
<dbReference type="PATRIC" id="fig|1235786.3.peg.202"/>
<evidence type="ECO:0000313" key="2">
    <source>
        <dbReference type="Proteomes" id="UP000014151"/>
    </source>
</evidence>
<reference evidence="1 2" key="1">
    <citation type="submission" date="2013-04" db="EMBL/GenBank/DDBJ databases">
        <title>The Genome Sequence of Bacteroides vulgatus dnLKV7.</title>
        <authorList>
            <consortium name="The Broad Institute Genomics Platform"/>
            <consortium name="The Broad Institute Genome Sequencing Center for Infectious Disease"/>
            <person name="Earl A."/>
            <person name="Xavier R."/>
            <person name="Kuhn K."/>
            <person name="Stappenbeck T."/>
            <person name="Walker B."/>
            <person name="Young S."/>
            <person name="Zeng Q."/>
            <person name="Gargeya S."/>
            <person name="Fitzgerald M."/>
            <person name="Haas B."/>
            <person name="Abouelleil A."/>
            <person name="Allen A.W."/>
            <person name="Alvarado L."/>
            <person name="Arachchi H.M."/>
            <person name="Berlin A.M."/>
            <person name="Chapman S.B."/>
            <person name="Gainer-Dewar J."/>
            <person name="Goldberg J."/>
            <person name="Griggs A."/>
            <person name="Gujja S."/>
            <person name="Hansen M."/>
            <person name="Howarth C."/>
            <person name="Imamovic A."/>
            <person name="Ireland A."/>
            <person name="Larimer J."/>
            <person name="McCowan C."/>
            <person name="Murphy C."/>
            <person name="Pearson M."/>
            <person name="Poon T.W."/>
            <person name="Priest M."/>
            <person name="Roberts A."/>
            <person name="Saif S."/>
            <person name="Shea T."/>
            <person name="Sisk P."/>
            <person name="Sykes S."/>
            <person name="Wortman J."/>
            <person name="Nusbaum C."/>
            <person name="Birren B."/>
        </authorList>
    </citation>
    <scope>NUCLEOTIDE SEQUENCE [LARGE SCALE GENOMIC DNA]</scope>
    <source>
        <strain evidence="2">dnLKV7</strain>
    </source>
</reference>
<proteinExistence type="predicted"/>
<protein>
    <submittedName>
        <fullName evidence="1">Uncharacterized protein</fullName>
    </submittedName>
</protein>
<dbReference type="HOGENOM" id="CLU_1727710_0_0_10"/>
<accession>R9HQT8</accession>
<dbReference type="RefSeq" id="WP_016270033.1">
    <property type="nucleotide sequence ID" value="NZ_KE159465.1"/>
</dbReference>
<dbReference type="Proteomes" id="UP000014151">
    <property type="component" value="Unassembled WGS sequence"/>
</dbReference>
<evidence type="ECO:0000313" key="1">
    <source>
        <dbReference type="EMBL" id="EOS06229.1"/>
    </source>
</evidence>
<organism evidence="1 2">
    <name type="scientific">Phocaeicola vulgatus dnLKV7</name>
    <dbReference type="NCBI Taxonomy" id="1235786"/>
    <lineage>
        <taxon>Bacteria</taxon>
        <taxon>Pseudomonadati</taxon>
        <taxon>Bacteroidota</taxon>
        <taxon>Bacteroidia</taxon>
        <taxon>Bacteroidales</taxon>
        <taxon>Bacteroidaceae</taxon>
        <taxon>Phocaeicola</taxon>
    </lineage>
</organism>
<dbReference type="AlphaFoldDB" id="R9HQT8"/>
<dbReference type="EMBL" id="ASSN01000002">
    <property type="protein sequence ID" value="EOS06229.1"/>
    <property type="molecule type" value="Genomic_DNA"/>
</dbReference>
<sequence length="143" mass="15717">MPIAIILSIMVSCASSKIVLSNNVNIDKYKYVIFGNETSGDRELNDVIMAVENCIGETGLKVLSSSNSLKILECSDSILTPNIHVTSEKWDGGHTYITITFYDYNSNQSIAVVKSSGIGMTVNHDQNIALNAIKKKLNKLFDR</sequence>
<comment type="caution">
    <text evidence="1">The sequence shown here is derived from an EMBL/GenBank/DDBJ whole genome shotgun (WGS) entry which is preliminary data.</text>
</comment>
<name>R9HQT8_PHOVU</name>